<keyword evidence="6" id="KW-1185">Reference proteome</keyword>
<evidence type="ECO:0000256" key="4">
    <source>
        <dbReference type="ARBA" id="ARBA00023002"/>
    </source>
</evidence>
<evidence type="ECO:0008006" key="7">
    <source>
        <dbReference type="Google" id="ProtNLM"/>
    </source>
</evidence>
<comment type="subcellular location">
    <subcellularLocation>
        <location evidence="1">Cytoplasm</location>
    </subcellularLocation>
</comment>
<evidence type="ECO:0000256" key="3">
    <source>
        <dbReference type="ARBA" id="ARBA00022857"/>
    </source>
</evidence>
<dbReference type="GO" id="GO:0004757">
    <property type="term" value="F:sepiapterin reductase (NADP+) activity"/>
    <property type="evidence" value="ECO:0007669"/>
    <property type="project" value="TreeGrafter"/>
</dbReference>
<proteinExistence type="predicted"/>
<accession>A0A813S3A6</accession>
<keyword evidence="4" id="KW-0560">Oxidoreductase</keyword>
<protein>
    <recommendedName>
        <fullName evidence="7">Sepiapterin reductase</fullName>
    </recommendedName>
</protein>
<reference evidence="5" key="1">
    <citation type="submission" date="2021-02" db="EMBL/GenBank/DDBJ databases">
        <authorList>
            <person name="Nowell W R."/>
        </authorList>
    </citation>
    <scope>NUCLEOTIDE SEQUENCE</scope>
    <source>
        <strain evidence="5">Ploen Becks lab</strain>
    </source>
</reference>
<dbReference type="GO" id="GO:0005737">
    <property type="term" value="C:cytoplasm"/>
    <property type="evidence" value="ECO:0007669"/>
    <property type="project" value="UniProtKB-SubCell"/>
</dbReference>
<dbReference type="PRINTS" id="PR00081">
    <property type="entry name" value="GDHRDH"/>
</dbReference>
<dbReference type="InterPro" id="IPR036291">
    <property type="entry name" value="NAD(P)-bd_dom_sf"/>
</dbReference>
<evidence type="ECO:0000313" key="6">
    <source>
        <dbReference type="Proteomes" id="UP000663879"/>
    </source>
</evidence>
<dbReference type="GO" id="GO:0006729">
    <property type="term" value="P:tetrahydrobiopterin biosynthetic process"/>
    <property type="evidence" value="ECO:0007669"/>
    <property type="project" value="TreeGrafter"/>
</dbReference>
<dbReference type="PANTHER" id="PTHR44085">
    <property type="entry name" value="SEPIAPTERIN REDUCTASE"/>
    <property type="match status" value="1"/>
</dbReference>
<comment type="caution">
    <text evidence="5">The sequence shown here is derived from an EMBL/GenBank/DDBJ whole genome shotgun (WGS) entry which is preliminary data.</text>
</comment>
<dbReference type="PANTHER" id="PTHR44085:SF2">
    <property type="entry name" value="SEPIAPTERIN REDUCTASE"/>
    <property type="match status" value="1"/>
</dbReference>
<dbReference type="AlphaFoldDB" id="A0A813S3A6"/>
<dbReference type="OrthoDB" id="153074at2759"/>
<dbReference type="Proteomes" id="UP000663879">
    <property type="component" value="Unassembled WGS sequence"/>
</dbReference>
<dbReference type="Gene3D" id="3.40.50.720">
    <property type="entry name" value="NAD(P)-binding Rossmann-like Domain"/>
    <property type="match status" value="1"/>
</dbReference>
<name>A0A813S3A6_9BILA</name>
<evidence type="ECO:0000313" key="5">
    <source>
        <dbReference type="EMBL" id="CAF0793486.1"/>
    </source>
</evidence>
<evidence type="ECO:0000256" key="2">
    <source>
        <dbReference type="ARBA" id="ARBA00022490"/>
    </source>
</evidence>
<organism evidence="5 6">
    <name type="scientific">Brachionus calyciflorus</name>
    <dbReference type="NCBI Taxonomy" id="104777"/>
    <lineage>
        <taxon>Eukaryota</taxon>
        <taxon>Metazoa</taxon>
        <taxon>Spiralia</taxon>
        <taxon>Gnathifera</taxon>
        <taxon>Rotifera</taxon>
        <taxon>Eurotatoria</taxon>
        <taxon>Monogononta</taxon>
        <taxon>Pseudotrocha</taxon>
        <taxon>Ploima</taxon>
        <taxon>Brachionidae</taxon>
        <taxon>Brachionus</taxon>
    </lineage>
</organism>
<dbReference type="InterPro" id="IPR002347">
    <property type="entry name" value="SDR_fam"/>
</dbReference>
<gene>
    <name evidence="5" type="ORF">OXX778_LOCUS6092</name>
</gene>
<keyword evidence="3" id="KW-0521">NADP</keyword>
<dbReference type="InterPro" id="IPR051721">
    <property type="entry name" value="Biopterin_syn/organic_redct"/>
</dbReference>
<dbReference type="SUPFAM" id="SSF51735">
    <property type="entry name" value="NAD(P)-binding Rossmann-fold domains"/>
    <property type="match status" value="1"/>
</dbReference>
<sequence>MQRLVIITGASRGIGATIALETNRKFKKGTLFLLLARDEVKLEEVKNKLTSESAENKIINLKLDFSVNYQKTELMHMIKSSLNSTDLKEIKEAYIFYNHGTLKLGSIESVAENLNEDFQINVFSVWTLTSVLSDILPLEQVPTQFHINISSLLASLVQKNYSVYNTTRSSRATFFRCLAAEHPNLRVLNYQPGPVYTDMQKQIYENNEAHLSSSYRELYEQGKLVYPEETVRRLWEILDKNEFENAATIDYYDSV</sequence>
<keyword evidence="2" id="KW-0963">Cytoplasm</keyword>
<evidence type="ECO:0000256" key="1">
    <source>
        <dbReference type="ARBA" id="ARBA00004496"/>
    </source>
</evidence>
<dbReference type="Pfam" id="PF00106">
    <property type="entry name" value="adh_short"/>
    <property type="match status" value="1"/>
</dbReference>
<dbReference type="EMBL" id="CAJNOC010000701">
    <property type="protein sequence ID" value="CAF0793486.1"/>
    <property type="molecule type" value="Genomic_DNA"/>
</dbReference>